<organism evidence="2 3">
    <name type="scientific">Hibiscus syriacus</name>
    <name type="common">Rose of Sharon</name>
    <dbReference type="NCBI Taxonomy" id="106335"/>
    <lineage>
        <taxon>Eukaryota</taxon>
        <taxon>Viridiplantae</taxon>
        <taxon>Streptophyta</taxon>
        <taxon>Embryophyta</taxon>
        <taxon>Tracheophyta</taxon>
        <taxon>Spermatophyta</taxon>
        <taxon>Magnoliopsida</taxon>
        <taxon>eudicotyledons</taxon>
        <taxon>Gunneridae</taxon>
        <taxon>Pentapetalae</taxon>
        <taxon>rosids</taxon>
        <taxon>malvids</taxon>
        <taxon>Malvales</taxon>
        <taxon>Malvaceae</taxon>
        <taxon>Malvoideae</taxon>
        <taxon>Hibiscus</taxon>
    </lineage>
</organism>
<dbReference type="GO" id="GO:0033540">
    <property type="term" value="P:fatty acid beta-oxidation using acyl-CoA oxidase"/>
    <property type="evidence" value="ECO:0007669"/>
    <property type="project" value="TreeGrafter"/>
</dbReference>
<dbReference type="PANTHER" id="PTHR10909">
    <property type="entry name" value="ELECTRON TRANSPORT OXIDOREDUCTASE"/>
    <property type="match status" value="1"/>
</dbReference>
<comment type="caution">
    <text evidence="2">The sequence shown here is derived from an EMBL/GenBank/DDBJ whole genome shotgun (WGS) entry which is preliminary data.</text>
</comment>
<keyword evidence="1" id="KW-0472">Membrane</keyword>
<accession>A0A6A3CI75</accession>
<keyword evidence="3" id="KW-1185">Reference proteome</keyword>
<dbReference type="InterPro" id="IPR009100">
    <property type="entry name" value="AcylCoA_DH/oxidase_NM_dom_sf"/>
</dbReference>
<sequence>MVVKGEESGKIMDLFLKIDLDERTARNTIANNKVTSNLTSANTRLKMPKTARYTALVAKVTKQAAYDMSKELRMERDNALKEALELLIELAGTEPRFLKGQQSIFSMLPSLSRLLGDDNEVSEPAAEALIRDDKMQGLYVMKLVRSLCKSTNPRALVGFPVVVLTEFINAELGDDKRTGYGGGSSGYRHGGKRGRFEHGEFVINTPCESAQKYWIGGAANHATHTVVFSQLRVNGSNQGIHAFIVLITMIAIVTLSFLENSN</sequence>
<gene>
    <name evidence="2" type="ORF">F3Y22_tig00004046pilonHSYRG00013</name>
</gene>
<dbReference type="InterPro" id="IPR046373">
    <property type="entry name" value="Acyl-CoA_Oxase/DH_mid-dom_sf"/>
</dbReference>
<protein>
    <submittedName>
        <fullName evidence="2">Uncharacterized protein</fullName>
    </submittedName>
</protein>
<keyword evidence="1" id="KW-1133">Transmembrane helix</keyword>
<dbReference type="PANTHER" id="PTHR10909:SF352">
    <property type="entry name" value="ACYL-COENZYME A OXIDASE-LIKE PROTEIN"/>
    <property type="match status" value="1"/>
</dbReference>
<dbReference type="SUPFAM" id="SSF56645">
    <property type="entry name" value="Acyl-CoA dehydrogenase NM domain-like"/>
    <property type="match status" value="1"/>
</dbReference>
<dbReference type="Gene3D" id="2.40.110.10">
    <property type="entry name" value="Butyryl-CoA Dehydrogenase, subunit A, domain 2"/>
    <property type="match status" value="1"/>
</dbReference>
<keyword evidence="1" id="KW-0812">Transmembrane</keyword>
<dbReference type="GO" id="GO:0005777">
    <property type="term" value="C:peroxisome"/>
    <property type="evidence" value="ECO:0007669"/>
    <property type="project" value="InterPro"/>
</dbReference>
<dbReference type="EMBL" id="VEPZ02000246">
    <property type="protein sequence ID" value="KAE8728863.1"/>
    <property type="molecule type" value="Genomic_DNA"/>
</dbReference>
<evidence type="ECO:0000313" key="3">
    <source>
        <dbReference type="Proteomes" id="UP000436088"/>
    </source>
</evidence>
<evidence type="ECO:0000256" key="1">
    <source>
        <dbReference type="SAM" id="Phobius"/>
    </source>
</evidence>
<evidence type="ECO:0000313" key="2">
    <source>
        <dbReference type="EMBL" id="KAE8728863.1"/>
    </source>
</evidence>
<dbReference type="GO" id="GO:0005504">
    <property type="term" value="F:fatty acid binding"/>
    <property type="evidence" value="ECO:0007669"/>
    <property type="project" value="TreeGrafter"/>
</dbReference>
<reference evidence="2" key="1">
    <citation type="submission" date="2019-09" db="EMBL/GenBank/DDBJ databases">
        <title>Draft genome information of white flower Hibiscus syriacus.</title>
        <authorList>
            <person name="Kim Y.-M."/>
        </authorList>
    </citation>
    <scope>NUCLEOTIDE SEQUENCE [LARGE SCALE GENOMIC DNA]</scope>
    <source>
        <strain evidence="2">YM2019G1</strain>
    </source>
</reference>
<name>A0A6A3CI75_HIBSY</name>
<dbReference type="GO" id="GO:0071949">
    <property type="term" value="F:FAD binding"/>
    <property type="evidence" value="ECO:0007669"/>
    <property type="project" value="InterPro"/>
</dbReference>
<proteinExistence type="predicted"/>
<feature type="transmembrane region" description="Helical" evidence="1">
    <location>
        <begin position="239"/>
        <end position="258"/>
    </location>
</feature>
<dbReference type="GO" id="GO:0055088">
    <property type="term" value="P:lipid homeostasis"/>
    <property type="evidence" value="ECO:0007669"/>
    <property type="project" value="TreeGrafter"/>
</dbReference>
<dbReference type="InterPro" id="IPR012258">
    <property type="entry name" value="Acyl-CoA_oxidase"/>
</dbReference>
<dbReference type="Proteomes" id="UP000436088">
    <property type="component" value="Unassembled WGS sequence"/>
</dbReference>
<dbReference type="GO" id="GO:0003997">
    <property type="term" value="F:acyl-CoA oxidase activity"/>
    <property type="evidence" value="ECO:0007669"/>
    <property type="project" value="InterPro"/>
</dbReference>
<dbReference type="AlphaFoldDB" id="A0A6A3CI75"/>